<organism evidence="1 2">
    <name type="scientific">Coregonus suidteri</name>
    <dbReference type="NCBI Taxonomy" id="861788"/>
    <lineage>
        <taxon>Eukaryota</taxon>
        <taxon>Metazoa</taxon>
        <taxon>Chordata</taxon>
        <taxon>Craniata</taxon>
        <taxon>Vertebrata</taxon>
        <taxon>Euteleostomi</taxon>
        <taxon>Actinopterygii</taxon>
        <taxon>Neopterygii</taxon>
        <taxon>Teleostei</taxon>
        <taxon>Protacanthopterygii</taxon>
        <taxon>Salmoniformes</taxon>
        <taxon>Salmonidae</taxon>
        <taxon>Coregoninae</taxon>
        <taxon>Coregonus</taxon>
    </lineage>
</organism>
<sequence>MVPMGEDVDTFDVQFHDYDHSCFSYGQTHEVFVEGLRNPCFESCILSPNTQYMFRVRCVNKHGAGVWSDHYWLSTDGLGDDTAEV</sequence>
<reference evidence="1 2" key="1">
    <citation type="submission" date="2021-04" db="EMBL/GenBank/DDBJ databases">
        <authorList>
            <person name="De Guttry C."/>
            <person name="Zahm M."/>
            <person name="Klopp C."/>
            <person name="Cabau C."/>
            <person name="Louis A."/>
            <person name="Berthelot C."/>
            <person name="Parey E."/>
            <person name="Roest Crollius H."/>
            <person name="Montfort J."/>
            <person name="Robinson-Rechavi M."/>
            <person name="Bucao C."/>
            <person name="Bouchez O."/>
            <person name="Gislard M."/>
            <person name="Lluch J."/>
            <person name="Milhes M."/>
            <person name="Lampietro C."/>
            <person name="Lopez Roques C."/>
            <person name="Donnadieu C."/>
            <person name="Braasch I."/>
            <person name="Desvignes T."/>
            <person name="Postlethwait J."/>
            <person name="Bobe J."/>
            <person name="Wedekind C."/>
            <person name="Guiguen Y."/>
        </authorList>
    </citation>
    <scope>NUCLEOTIDE SEQUENCE [LARGE SCALE GENOMIC DNA]</scope>
    <source>
        <strain evidence="1">Cs_M1</strain>
        <tissue evidence="1">Blood</tissue>
    </source>
</reference>
<dbReference type="InterPro" id="IPR036116">
    <property type="entry name" value="FN3_sf"/>
</dbReference>
<evidence type="ECO:0000313" key="1">
    <source>
        <dbReference type="EMBL" id="KAK6302483.1"/>
    </source>
</evidence>
<accession>A0AAN8L2M5</accession>
<dbReference type="AlphaFoldDB" id="A0AAN8L2M5"/>
<proteinExistence type="predicted"/>
<dbReference type="EMBL" id="JAGTTL010000025">
    <property type="protein sequence ID" value="KAK6302483.1"/>
    <property type="molecule type" value="Genomic_DNA"/>
</dbReference>
<protein>
    <recommendedName>
        <fullName evidence="3">Fibronectin type-III domain-containing protein</fullName>
    </recommendedName>
</protein>
<comment type="caution">
    <text evidence="1">The sequence shown here is derived from an EMBL/GenBank/DDBJ whole genome shotgun (WGS) entry which is preliminary data.</text>
</comment>
<dbReference type="InterPro" id="IPR003961">
    <property type="entry name" value="FN3_dom"/>
</dbReference>
<dbReference type="CDD" id="cd00063">
    <property type="entry name" value="FN3"/>
    <property type="match status" value="1"/>
</dbReference>
<dbReference type="SUPFAM" id="SSF49265">
    <property type="entry name" value="Fibronectin type III"/>
    <property type="match status" value="1"/>
</dbReference>
<keyword evidence="2" id="KW-1185">Reference proteome</keyword>
<dbReference type="Gene3D" id="2.60.40.10">
    <property type="entry name" value="Immunoglobulins"/>
    <property type="match status" value="1"/>
</dbReference>
<evidence type="ECO:0008006" key="3">
    <source>
        <dbReference type="Google" id="ProtNLM"/>
    </source>
</evidence>
<dbReference type="Proteomes" id="UP001356427">
    <property type="component" value="Unassembled WGS sequence"/>
</dbReference>
<name>A0AAN8L2M5_9TELE</name>
<evidence type="ECO:0000313" key="2">
    <source>
        <dbReference type="Proteomes" id="UP001356427"/>
    </source>
</evidence>
<dbReference type="InterPro" id="IPR013783">
    <property type="entry name" value="Ig-like_fold"/>
</dbReference>
<gene>
    <name evidence="1" type="ORF">J4Q44_G00268380</name>
</gene>